<dbReference type="OrthoDB" id="2015260at2759"/>
<evidence type="ECO:0000313" key="3">
    <source>
        <dbReference type="Proteomes" id="UP000489600"/>
    </source>
</evidence>
<gene>
    <name evidence="2" type="ORF">ANE_LOCUS19397</name>
</gene>
<dbReference type="Proteomes" id="UP000489600">
    <property type="component" value="Unassembled WGS sequence"/>
</dbReference>
<evidence type="ECO:0000313" key="2">
    <source>
        <dbReference type="EMBL" id="VVB08953.1"/>
    </source>
</evidence>
<feature type="signal peptide" evidence="1">
    <location>
        <begin position="1"/>
        <end position="25"/>
    </location>
</feature>
<name>A0A565C5K2_9BRAS</name>
<evidence type="ECO:0008006" key="4">
    <source>
        <dbReference type="Google" id="ProtNLM"/>
    </source>
</evidence>
<accession>A0A565C5K2</accession>
<dbReference type="AlphaFoldDB" id="A0A565C5K2"/>
<comment type="caution">
    <text evidence="2">The sequence shown here is derived from an EMBL/GenBank/DDBJ whole genome shotgun (WGS) entry which is preliminary data.</text>
</comment>
<sequence length="55" mass="6333">MATRSKKLLCFVFVIFTVLLSCCSATVYKVGDSDGWTSKEGVYYDWDQGKEFPRR</sequence>
<feature type="chain" id="PRO_5022191539" description="Phytocyanin domain-containing protein" evidence="1">
    <location>
        <begin position="26"/>
        <end position="55"/>
    </location>
</feature>
<keyword evidence="3" id="KW-1185">Reference proteome</keyword>
<dbReference type="PROSITE" id="PS51257">
    <property type="entry name" value="PROKAR_LIPOPROTEIN"/>
    <property type="match status" value="1"/>
</dbReference>
<reference evidence="2" key="1">
    <citation type="submission" date="2019-07" db="EMBL/GenBank/DDBJ databases">
        <authorList>
            <person name="Dittberner H."/>
        </authorList>
    </citation>
    <scope>NUCLEOTIDE SEQUENCE [LARGE SCALE GENOMIC DNA]</scope>
</reference>
<evidence type="ECO:0000256" key="1">
    <source>
        <dbReference type="SAM" id="SignalP"/>
    </source>
</evidence>
<keyword evidence="1" id="KW-0732">Signal</keyword>
<proteinExistence type="predicted"/>
<organism evidence="2 3">
    <name type="scientific">Arabis nemorensis</name>
    <dbReference type="NCBI Taxonomy" id="586526"/>
    <lineage>
        <taxon>Eukaryota</taxon>
        <taxon>Viridiplantae</taxon>
        <taxon>Streptophyta</taxon>
        <taxon>Embryophyta</taxon>
        <taxon>Tracheophyta</taxon>
        <taxon>Spermatophyta</taxon>
        <taxon>Magnoliopsida</taxon>
        <taxon>eudicotyledons</taxon>
        <taxon>Gunneridae</taxon>
        <taxon>Pentapetalae</taxon>
        <taxon>rosids</taxon>
        <taxon>malvids</taxon>
        <taxon>Brassicales</taxon>
        <taxon>Brassicaceae</taxon>
        <taxon>Arabideae</taxon>
        <taxon>Arabis</taxon>
    </lineage>
</organism>
<protein>
    <recommendedName>
        <fullName evidence="4">Phytocyanin domain-containing protein</fullName>
    </recommendedName>
</protein>
<dbReference type="EMBL" id="CABITT030000006">
    <property type="protein sequence ID" value="VVB08953.1"/>
    <property type="molecule type" value="Genomic_DNA"/>
</dbReference>